<evidence type="ECO:0000313" key="2">
    <source>
        <dbReference type="EMBL" id="EHA25835.1"/>
    </source>
</evidence>
<dbReference type="Proteomes" id="UP000009038">
    <property type="component" value="Unassembled WGS sequence"/>
</dbReference>
<evidence type="ECO:0000313" key="3">
    <source>
        <dbReference type="Proteomes" id="UP000009038"/>
    </source>
</evidence>
<accession>G3XUK7</accession>
<comment type="caution">
    <text evidence="2">The sequence shown here is derived from an EMBL/GenBank/DDBJ whole genome shotgun (WGS) entry which is preliminary data.</text>
</comment>
<reference evidence="2 3" key="1">
    <citation type="journal article" date="2011" name="Genome Res.">
        <title>Comparative genomics of citric-acid-producing Aspergillus niger ATCC 1015 versus enzyme-producing CBS 513.88.</title>
        <authorList>
            <person name="Andersen M.R."/>
            <person name="Salazar M.P."/>
            <person name="Schaap P.J."/>
            <person name="van de Vondervoort P.J."/>
            <person name="Culley D."/>
            <person name="Thykaer J."/>
            <person name="Frisvad J.C."/>
            <person name="Nielsen K.F."/>
            <person name="Albang R."/>
            <person name="Albermann K."/>
            <person name="Berka R.M."/>
            <person name="Braus G.H."/>
            <person name="Braus-Stromeyer S.A."/>
            <person name="Corrochano L.M."/>
            <person name="Dai Z."/>
            <person name="van Dijck P.W."/>
            <person name="Hofmann G."/>
            <person name="Lasure L.L."/>
            <person name="Magnuson J.K."/>
            <person name="Menke H."/>
            <person name="Meijer M."/>
            <person name="Meijer S.L."/>
            <person name="Nielsen J.B."/>
            <person name="Nielsen M.L."/>
            <person name="van Ooyen A.J."/>
            <person name="Pel H.J."/>
            <person name="Poulsen L."/>
            <person name="Samson R.A."/>
            <person name="Stam H."/>
            <person name="Tsang A."/>
            <person name="van den Brink J.M."/>
            <person name="Atkins A."/>
            <person name="Aerts A."/>
            <person name="Shapiro H."/>
            <person name="Pangilinan J."/>
            <person name="Salamov A."/>
            <person name="Lou Y."/>
            <person name="Lindquist E."/>
            <person name="Lucas S."/>
            <person name="Grimwood J."/>
            <person name="Grigoriev I.V."/>
            <person name="Kubicek C.P."/>
            <person name="Martinez D."/>
            <person name="van Peij N.N."/>
            <person name="Roubos J.A."/>
            <person name="Nielsen J."/>
            <person name="Baker S.E."/>
        </authorList>
    </citation>
    <scope>NUCLEOTIDE SEQUENCE [LARGE SCALE GENOMIC DNA]</scope>
    <source>
        <strain evidence="3">ATCC 1015 / CBS 113.46 / FGSC A1144 / LSHB Ac4 / NCTC 3858a / NRRL 328 / USDA 3528.7</strain>
    </source>
</reference>
<dbReference type="Gene3D" id="2.40.70.10">
    <property type="entry name" value="Acid Proteases"/>
    <property type="match status" value="1"/>
</dbReference>
<proteinExistence type="predicted"/>
<feature type="region of interest" description="Disordered" evidence="1">
    <location>
        <begin position="97"/>
        <end position="127"/>
    </location>
</feature>
<dbReference type="EMBL" id="ACJE01000005">
    <property type="protein sequence ID" value="EHA25835.1"/>
    <property type="molecule type" value="Genomic_DNA"/>
</dbReference>
<name>G3XUK7_ASPNA</name>
<dbReference type="HOGENOM" id="CLU_804041_0_0_1"/>
<gene>
    <name evidence="2" type="ORF">ASPNIDRAFT_43753</name>
</gene>
<sequence>MVGEFQPFRSHYRPTHRLELLPSVIEVENHATDMIRPRWLVELLAVFRPLQAMLWWLLTALVSLFQVPRIPYSPQDHQQELSSSPEHHHDRYWQIKSSVNGSHTPGRASMDEAASGPNEQQSAGNSLYVGTIDGLPTLVNTLAQEPAMQADSGESSPSVQQLSSSVSSGVLSPSGTQSGHDTTITTITTPSISNDRPEPGDVTDECESARLEFTKNGYLITGIQEKKGVRISMDTQGEVSIMRSVVFNKLGLPLEPCTESLVPFRIAADTTSIPTIGKVRVDWRFAQGLKTYETVFYVVENDQFDVLIGLPTILQYKLLQPSSDIPTVMARNHLERGMTLQFSNP</sequence>
<dbReference type="VEuPathDB" id="FungiDB:ASPNIDRAFT2_1084009"/>
<feature type="region of interest" description="Disordered" evidence="1">
    <location>
        <begin position="147"/>
        <end position="203"/>
    </location>
</feature>
<dbReference type="AlphaFoldDB" id="G3XUK7"/>
<protein>
    <submittedName>
        <fullName evidence="2">Uncharacterized protein</fullName>
    </submittedName>
</protein>
<organism evidence="2 3">
    <name type="scientific">Aspergillus niger (strain ATCC 1015 / CBS 113.46 / FGSC A1144 / LSHB Ac4 / NCTC 3858a / NRRL 328 / USDA 3528.7)</name>
    <dbReference type="NCBI Taxonomy" id="380704"/>
    <lineage>
        <taxon>Eukaryota</taxon>
        <taxon>Fungi</taxon>
        <taxon>Dikarya</taxon>
        <taxon>Ascomycota</taxon>
        <taxon>Pezizomycotina</taxon>
        <taxon>Eurotiomycetes</taxon>
        <taxon>Eurotiomycetidae</taxon>
        <taxon>Eurotiales</taxon>
        <taxon>Aspergillaceae</taxon>
        <taxon>Aspergillus</taxon>
        <taxon>Aspergillus subgen. Circumdati</taxon>
    </lineage>
</organism>
<dbReference type="CDD" id="cd00303">
    <property type="entry name" value="retropepsin_like"/>
    <property type="match status" value="1"/>
</dbReference>
<dbReference type="OrthoDB" id="4493271at2759"/>
<dbReference type="InterPro" id="IPR021109">
    <property type="entry name" value="Peptidase_aspartic_dom_sf"/>
</dbReference>
<feature type="compositionally biased region" description="Low complexity" evidence="1">
    <location>
        <begin position="155"/>
        <end position="175"/>
    </location>
</feature>
<evidence type="ECO:0000256" key="1">
    <source>
        <dbReference type="SAM" id="MobiDB-lite"/>
    </source>
</evidence>